<organism evidence="10 11">
    <name type="scientific">Ketobacter alkanivorans</name>
    <dbReference type="NCBI Taxonomy" id="1917421"/>
    <lineage>
        <taxon>Bacteria</taxon>
        <taxon>Pseudomonadati</taxon>
        <taxon>Pseudomonadota</taxon>
        <taxon>Gammaproteobacteria</taxon>
        <taxon>Pseudomonadales</taxon>
        <taxon>Ketobacteraceae</taxon>
        <taxon>Ketobacter</taxon>
    </lineage>
</organism>
<feature type="signal peptide" evidence="8">
    <location>
        <begin position="1"/>
        <end position="25"/>
    </location>
</feature>
<feature type="active site" description="Charge relay system" evidence="5 6">
    <location>
        <position position="288"/>
    </location>
</feature>
<dbReference type="PROSITE" id="PS51892">
    <property type="entry name" value="SUBTILASE"/>
    <property type="match status" value="1"/>
</dbReference>
<feature type="chain" id="PRO_5014979216" description="Peptidase S8/S53 domain-containing protein" evidence="8">
    <location>
        <begin position="26"/>
        <end position="362"/>
    </location>
</feature>
<dbReference type="GO" id="GO:0004252">
    <property type="term" value="F:serine-type endopeptidase activity"/>
    <property type="evidence" value="ECO:0007669"/>
    <property type="project" value="UniProtKB-UniRule"/>
</dbReference>
<dbReference type="PROSITE" id="PS00137">
    <property type="entry name" value="SUBTILASE_HIS"/>
    <property type="match status" value="1"/>
</dbReference>
<evidence type="ECO:0000313" key="11">
    <source>
        <dbReference type="Proteomes" id="UP000235116"/>
    </source>
</evidence>
<evidence type="ECO:0000313" key="10">
    <source>
        <dbReference type="EMBL" id="AUM12823.1"/>
    </source>
</evidence>
<keyword evidence="4 6" id="KW-0720">Serine protease</keyword>
<gene>
    <name evidence="10" type="ORF">Kalk_10505</name>
</gene>
<reference evidence="11" key="1">
    <citation type="submission" date="2017-08" db="EMBL/GenBank/DDBJ databases">
        <title>Direct submision.</title>
        <authorList>
            <person name="Kim S.-J."/>
            <person name="Rhee S.-K."/>
        </authorList>
    </citation>
    <scope>NUCLEOTIDE SEQUENCE [LARGE SCALE GENOMIC DNA]</scope>
    <source>
        <strain evidence="11">GI5</strain>
    </source>
</reference>
<evidence type="ECO:0000256" key="3">
    <source>
        <dbReference type="ARBA" id="ARBA00022801"/>
    </source>
</evidence>
<keyword evidence="3 6" id="KW-0378">Hydrolase</keyword>
<evidence type="ECO:0000256" key="1">
    <source>
        <dbReference type="ARBA" id="ARBA00011073"/>
    </source>
</evidence>
<dbReference type="PANTHER" id="PTHR43806">
    <property type="entry name" value="PEPTIDASE S8"/>
    <property type="match status" value="1"/>
</dbReference>
<dbReference type="InterPro" id="IPR022398">
    <property type="entry name" value="Peptidase_S8_His-AS"/>
</dbReference>
<dbReference type="PANTHER" id="PTHR43806:SF11">
    <property type="entry name" value="CEREVISIN-RELATED"/>
    <property type="match status" value="1"/>
</dbReference>
<dbReference type="PRINTS" id="PR00723">
    <property type="entry name" value="SUBTILISIN"/>
</dbReference>
<dbReference type="Gene3D" id="3.40.50.200">
    <property type="entry name" value="Peptidase S8/S53 domain"/>
    <property type="match status" value="1"/>
</dbReference>
<keyword evidence="8" id="KW-0732">Signal</keyword>
<accession>A0A2K9LKN9</accession>
<dbReference type="AlphaFoldDB" id="A0A2K9LKN9"/>
<evidence type="ECO:0000256" key="5">
    <source>
        <dbReference type="PIRSR" id="PIRSR615500-1"/>
    </source>
</evidence>
<dbReference type="Proteomes" id="UP000235116">
    <property type="component" value="Chromosome"/>
</dbReference>
<protein>
    <recommendedName>
        <fullName evidence="9">Peptidase S8/S53 domain-containing protein</fullName>
    </recommendedName>
</protein>
<dbReference type="InterPro" id="IPR036852">
    <property type="entry name" value="Peptidase_S8/S53_dom_sf"/>
</dbReference>
<evidence type="ECO:0000259" key="9">
    <source>
        <dbReference type="Pfam" id="PF00082"/>
    </source>
</evidence>
<keyword evidence="11" id="KW-1185">Reference proteome</keyword>
<comment type="similarity">
    <text evidence="1 6 7">Belongs to the peptidase S8 family.</text>
</comment>
<feature type="active site" description="Charge relay system" evidence="5 6">
    <location>
        <position position="64"/>
    </location>
</feature>
<dbReference type="InterPro" id="IPR015500">
    <property type="entry name" value="Peptidase_S8_subtilisin-rel"/>
</dbReference>
<evidence type="ECO:0000256" key="4">
    <source>
        <dbReference type="ARBA" id="ARBA00022825"/>
    </source>
</evidence>
<dbReference type="EMBL" id="CP022684">
    <property type="protein sequence ID" value="AUM12823.1"/>
    <property type="molecule type" value="Genomic_DNA"/>
</dbReference>
<dbReference type="InterPro" id="IPR050131">
    <property type="entry name" value="Peptidase_S8_subtilisin-like"/>
</dbReference>
<dbReference type="InterPro" id="IPR023828">
    <property type="entry name" value="Peptidase_S8_Ser-AS"/>
</dbReference>
<feature type="domain" description="Peptidase S8/S53" evidence="9">
    <location>
        <begin position="55"/>
        <end position="330"/>
    </location>
</feature>
<evidence type="ECO:0000256" key="2">
    <source>
        <dbReference type="ARBA" id="ARBA00022670"/>
    </source>
</evidence>
<dbReference type="PROSITE" id="PS00138">
    <property type="entry name" value="SUBTILASE_SER"/>
    <property type="match status" value="1"/>
</dbReference>
<dbReference type="KEGG" id="kak:Kalk_10505"/>
<evidence type="ECO:0000256" key="6">
    <source>
        <dbReference type="PROSITE-ProRule" id="PRU01240"/>
    </source>
</evidence>
<dbReference type="GO" id="GO:0006508">
    <property type="term" value="P:proteolysis"/>
    <property type="evidence" value="ECO:0007669"/>
    <property type="project" value="UniProtKB-KW"/>
</dbReference>
<dbReference type="Pfam" id="PF00082">
    <property type="entry name" value="Peptidase_S8"/>
    <property type="match status" value="1"/>
</dbReference>
<dbReference type="PROSITE" id="PS00136">
    <property type="entry name" value="SUBTILASE_ASP"/>
    <property type="match status" value="1"/>
</dbReference>
<feature type="active site" description="Charge relay system" evidence="5 6">
    <location>
        <position position="98"/>
    </location>
</feature>
<proteinExistence type="inferred from homology"/>
<keyword evidence="2 6" id="KW-0645">Protease</keyword>
<dbReference type="InterPro" id="IPR000209">
    <property type="entry name" value="Peptidase_S8/S53_dom"/>
</dbReference>
<dbReference type="InterPro" id="IPR023827">
    <property type="entry name" value="Peptidase_S8_Asp-AS"/>
</dbReference>
<dbReference type="SUPFAM" id="SSF52743">
    <property type="entry name" value="Subtilisin-like"/>
    <property type="match status" value="1"/>
</dbReference>
<sequence length="362" mass="37950">MFMKGSTLCSGLIVLGLLLSNEVYAAEPTTEPDYATRQQGLQQTNPVAAWQRGQGKDVVVAVLDTGVQSSHPDLNGNLLLGYDYVDNQSDGSVDPNGHGTHIAGIIAALVNGVGITGIAPQAEILPVRVLNDVKGSEAMAYCEDYNDPETAPNPNCSKRTMLSTIKGIQSAALYALTKNKRMVINASFGSPAENGYCAAIDKLFSDHPELENSVIIVAAAMNENTSAERYPAACSRVFAVAAVDENDARWTEGPRASNFGSWVSIAAPGKQVYSTWLEGAYRSQSGTSMATPFVAGAVAVLLSADPSLSPKQAMQYLLDNTDPLSDSGLGAGRLNLSKAMSAIPAPPVAPTAPVAPSNFSIQ</sequence>
<evidence type="ECO:0000256" key="7">
    <source>
        <dbReference type="RuleBase" id="RU003355"/>
    </source>
</evidence>
<evidence type="ECO:0000256" key="8">
    <source>
        <dbReference type="SAM" id="SignalP"/>
    </source>
</evidence>
<name>A0A2K9LKN9_9GAMM</name>